<dbReference type="Proteomes" id="UP000823046">
    <property type="component" value="Unassembled WGS sequence"/>
</dbReference>
<feature type="compositionally biased region" description="Polar residues" evidence="1">
    <location>
        <begin position="77"/>
        <end position="92"/>
    </location>
</feature>
<evidence type="ECO:0000313" key="2">
    <source>
        <dbReference type="EMBL" id="KAF8820710.1"/>
    </source>
</evidence>
<name>A0ABQ7J9R5_9APIC</name>
<protein>
    <submittedName>
        <fullName evidence="2">Uncharacterized protein</fullName>
    </submittedName>
</protein>
<dbReference type="PANTHER" id="PTHR11142">
    <property type="entry name" value="PSEUDOURIDYLATE SYNTHASE"/>
    <property type="match status" value="1"/>
</dbReference>
<evidence type="ECO:0000313" key="3">
    <source>
        <dbReference type="Proteomes" id="UP000823046"/>
    </source>
</evidence>
<feature type="region of interest" description="Disordered" evidence="1">
    <location>
        <begin position="71"/>
        <end position="100"/>
    </location>
</feature>
<organism evidence="2 3">
    <name type="scientific">Cardiosporidium cionae</name>
    <dbReference type="NCBI Taxonomy" id="476202"/>
    <lineage>
        <taxon>Eukaryota</taxon>
        <taxon>Sar</taxon>
        <taxon>Alveolata</taxon>
        <taxon>Apicomplexa</taxon>
        <taxon>Aconoidasida</taxon>
        <taxon>Nephromycida</taxon>
        <taxon>Cardiosporidium</taxon>
    </lineage>
</organism>
<feature type="non-terminal residue" evidence="2">
    <location>
        <position position="1"/>
    </location>
</feature>
<dbReference type="EMBL" id="JADAQX010000320">
    <property type="protein sequence ID" value="KAF8820710.1"/>
    <property type="molecule type" value="Genomic_DNA"/>
</dbReference>
<dbReference type="InterPro" id="IPR001406">
    <property type="entry name" value="PsdUridine_synth_TruA"/>
</dbReference>
<reference evidence="2 3" key="1">
    <citation type="journal article" date="2020" name="bioRxiv">
        <title>Metabolic contributions of an alphaproteobacterial endosymbiont in the apicomplexan Cardiosporidium cionae.</title>
        <authorList>
            <person name="Hunter E.S."/>
            <person name="Paight C.J."/>
            <person name="Lane C.E."/>
        </authorList>
    </citation>
    <scope>NUCLEOTIDE SEQUENCE [LARGE SCALE GENOMIC DNA]</scope>
    <source>
        <strain evidence="2">ESH_2018</strain>
    </source>
</reference>
<gene>
    <name evidence="2" type="ORF">IE077_002899</name>
</gene>
<dbReference type="PANTHER" id="PTHR11142:SF4">
    <property type="entry name" value="PSEUDOURIDYLATE SYNTHASE 1 HOMOLOG"/>
    <property type="match status" value="1"/>
</dbReference>
<keyword evidence="3" id="KW-1185">Reference proteome</keyword>
<proteinExistence type="predicted"/>
<evidence type="ECO:0000256" key="1">
    <source>
        <dbReference type="SAM" id="MobiDB-lite"/>
    </source>
</evidence>
<feature type="non-terminal residue" evidence="2">
    <location>
        <position position="143"/>
    </location>
</feature>
<comment type="caution">
    <text evidence="2">The sequence shown here is derived from an EMBL/GenBank/DDBJ whole genome shotgun (WGS) entry which is preliminary data.</text>
</comment>
<accession>A0ABQ7J9R5</accession>
<sequence length="143" mass="16506">FSHQNTMEGSFVQDWRALVCADIRNRLNSFLPKDIVCFAIVCVTKKFDARILCDFRTYEYIIPQFALTEDFPPYSIDDTQSPPEFTPSTYSSEDGPVSPSADRERFEAILQNFVGSHNFHNFSSRLKNKDPTAWRVVLSIKVR</sequence>
<dbReference type="Gene3D" id="3.30.70.660">
    <property type="entry name" value="Pseudouridine synthase I, catalytic domain, C-terminal subdomain"/>
    <property type="match status" value="1"/>
</dbReference>
<dbReference type="InterPro" id="IPR020095">
    <property type="entry name" value="PsdUridine_synth_TruA_C"/>
</dbReference>
<dbReference type="SUPFAM" id="SSF55120">
    <property type="entry name" value="Pseudouridine synthase"/>
    <property type="match status" value="1"/>
</dbReference>
<dbReference type="InterPro" id="IPR020103">
    <property type="entry name" value="PsdUridine_synth_cat_dom_sf"/>
</dbReference>